<dbReference type="GO" id="GO:0030041">
    <property type="term" value="P:actin filament polymerization"/>
    <property type="evidence" value="ECO:0007669"/>
    <property type="project" value="TreeGrafter"/>
</dbReference>
<organism evidence="3 4">
    <name type="scientific">Diacronema lutheri</name>
    <name type="common">Unicellular marine alga</name>
    <name type="synonym">Monochrysis lutheri</name>
    <dbReference type="NCBI Taxonomy" id="2081491"/>
    <lineage>
        <taxon>Eukaryota</taxon>
        <taxon>Haptista</taxon>
        <taxon>Haptophyta</taxon>
        <taxon>Pavlovophyceae</taxon>
        <taxon>Pavlovales</taxon>
        <taxon>Pavlovaceae</taxon>
        <taxon>Diacronema</taxon>
    </lineage>
</organism>
<feature type="compositionally biased region" description="Pro residues" evidence="1">
    <location>
        <begin position="149"/>
        <end position="192"/>
    </location>
</feature>
<feature type="signal peptide" evidence="2">
    <location>
        <begin position="1"/>
        <end position="21"/>
    </location>
</feature>
<keyword evidence="4" id="KW-1185">Reference proteome</keyword>
<evidence type="ECO:0000313" key="3">
    <source>
        <dbReference type="EMBL" id="KAG8461461.1"/>
    </source>
</evidence>
<sequence length="496" mass="49259">MRRAVLLALGVALARAPAARATNRRGPAPEPPREAALARAPPLTSAVRAASRRAAPSPPPPPAAAYESRAVFQRAGCGSRVVPLASDATDDRGITECAALARAQGAAWFSFARGYAYCFPCSEGEVARRRASAGHAIYRADGRTAASLSPPPPSPSPRPPPAPHPPPSPSPSPPRPPPHASPSPPSPPPAPPGRYALVSTGHGCGMPIALRVPSPNACARAVRDAIALGGTRFFAYRPRARAAVGPVRGAPEGGECFACSTADFARAQAASSRAPPRVAPAGAREGRASGGGSHGDAAAAAADDDGLAAIGIYDNEADARWRARPPSPPPAPALRPCWARPAGCAGAGSHAHAGEEGGSGRPGGLWWLWLLLLAVLLAGGYMASHEASQYCTPVDKAASQPAQPVGAAVAAAASAAGGEARPVGASPAVGGSGGSDDDVELGAGAASDAPAPRPPAIPAHEGAAQQVSSQHVDEQPPRAGPPAGPSGGGGGAQAML</sequence>
<reference evidence="3" key="1">
    <citation type="submission" date="2021-05" db="EMBL/GenBank/DDBJ databases">
        <title>The genome of the haptophyte Pavlova lutheri (Diacronema luteri, Pavlovales) - a model for lipid biosynthesis in eukaryotic algae.</title>
        <authorList>
            <person name="Hulatt C.J."/>
            <person name="Posewitz M.C."/>
        </authorList>
    </citation>
    <scope>NUCLEOTIDE SEQUENCE</scope>
    <source>
        <strain evidence="3">NIVA-4/92</strain>
    </source>
</reference>
<feature type="chain" id="PRO_5035174607" evidence="2">
    <location>
        <begin position="22"/>
        <end position="496"/>
    </location>
</feature>
<dbReference type="AlphaFoldDB" id="A0A8J5X9P5"/>
<protein>
    <submittedName>
        <fullName evidence="3">Uncharacterized protein</fullName>
    </submittedName>
</protein>
<dbReference type="InterPro" id="IPR051412">
    <property type="entry name" value="Formin_Homology_Diaphanous_sf"/>
</dbReference>
<keyword evidence="2" id="KW-0732">Signal</keyword>
<dbReference type="EMBL" id="JAGTXO010000025">
    <property type="protein sequence ID" value="KAG8461461.1"/>
    <property type="molecule type" value="Genomic_DNA"/>
</dbReference>
<feature type="region of interest" description="Disordered" evidence="1">
    <location>
        <begin position="142"/>
        <end position="198"/>
    </location>
</feature>
<comment type="caution">
    <text evidence="3">The sequence shown here is derived from an EMBL/GenBank/DDBJ whole genome shotgun (WGS) entry which is preliminary data.</text>
</comment>
<name>A0A8J5X9P5_DIALT</name>
<dbReference type="Proteomes" id="UP000751190">
    <property type="component" value="Unassembled WGS sequence"/>
</dbReference>
<feature type="compositionally biased region" description="Low complexity" evidence="1">
    <location>
        <begin position="419"/>
        <end position="429"/>
    </location>
</feature>
<feature type="compositionally biased region" description="Low complexity" evidence="1">
    <location>
        <begin position="270"/>
        <end position="283"/>
    </location>
</feature>
<feature type="region of interest" description="Disordered" evidence="1">
    <location>
        <begin position="18"/>
        <end position="42"/>
    </location>
</feature>
<feature type="region of interest" description="Disordered" evidence="1">
    <location>
        <begin position="270"/>
        <end position="299"/>
    </location>
</feature>
<proteinExistence type="predicted"/>
<feature type="region of interest" description="Disordered" evidence="1">
    <location>
        <begin position="419"/>
        <end position="496"/>
    </location>
</feature>
<evidence type="ECO:0000313" key="4">
    <source>
        <dbReference type="Proteomes" id="UP000751190"/>
    </source>
</evidence>
<feature type="compositionally biased region" description="Gly residues" evidence="1">
    <location>
        <begin position="485"/>
        <end position="496"/>
    </location>
</feature>
<evidence type="ECO:0000256" key="2">
    <source>
        <dbReference type="SAM" id="SignalP"/>
    </source>
</evidence>
<dbReference type="OMA" id="WDFFLSY"/>
<accession>A0A8J5X9P5</accession>
<gene>
    <name evidence="3" type="ORF">KFE25_001065</name>
</gene>
<dbReference type="GO" id="GO:0005884">
    <property type="term" value="C:actin filament"/>
    <property type="evidence" value="ECO:0007669"/>
    <property type="project" value="TreeGrafter"/>
</dbReference>
<evidence type="ECO:0000256" key="1">
    <source>
        <dbReference type="SAM" id="MobiDB-lite"/>
    </source>
</evidence>
<dbReference type="PANTHER" id="PTHR45691:SF6">
    <property type="entry name" value="PROTEIN DIAPHANOUS"/>
    <property type="match status" value="1"/>
</dbReference>
<dbReference type="PANTHER" id="PTHR45691">
    <property type="entry name" value="PROTEIN DIAPHANOUS"/>
    <property type="match status" value="1"/>
</dbReference>